<evidence type="ECO:0000313" key="2">
    <source>
        <dbReference type="EMBL" id="MBD8891268.1"/>
    </source>
</evidence>
<proteinExistence type="predicted"/>
<dbReference type="EMBL" id="JACYXI010000003">
    <property type="protein sequence ID" value="MBD8891268.1"/>
    <property type="molecule type" value="Genomic_DNA"/>
</dbReference>
<evidence type="ECO:0000256" key="1">
    <source>
        <dbReference type="SAM" id="Phobius"/>
    </source>
</evidence>
<dbReference type="RefSeq" id="WP_192147405.1">
    <property type="nucleotide sequence ID" value="NZ_JACYXI010000003.1"/>
</dbReference>
<gene>
    <name evidence="2" type="ORF">IG616_06905</name>
</gene>
<comment type="caution">
    <text evidence="2">The sequence shown here is derived from an EMBL/GenBank/DDBJ whole genome shotgun (WGS) entry which is preliminary data.</text>
</comment>
<keyword evidence="1" id="KW-1133">Transmembrane helix</keyword>
<sequence length="74" mass="8056">MKQHLPALIRTSLAVVCAYLFVTRYWLNRDCIAEAASSCRLDDGSNVTSGAMLWGLLALIFAVLALRSAGRTRG</sequence>
<protein>
    <submittedName>
        <fullName evidence="2">Uncharacterized protein</fullName>
    </submittedName>
</protein>
<name>A0ABR9CKL6_9HYPH</name>
<organism evidence="2 3">
    <name type="scientific">Roseibium litorale</name>
    <dbReference type="NCBI Taxonomy" id="2803841"/>
    <lineage>
        <taxon>Bacteria</taxon>
        <taxon>Pseudomonadati</taxon>
        <taxon>Pseudomonadota</taxon>
        <taxon>Alphaproteobacteria</taxon>
        <taxon>Hyphomicrobiales</taxon>
        <taxon>Stappiaceae</taxon>
        <taxon>Roseibium</taxon>
    </lineage>
</organism>
<dbReference type="Proteomes" id="UP000632063">
    <property type="component" value="Unassembled WGS sequence"/>
</dbReference>
<reference evidence="2 3" key="2">
    <citation type="journal article" date="2021" name="Int. J. Syst. Evol. Microbiol.">
        <title>Roseibium litorale sp. nov., isolated from a tidal flat sediment and proposal for the reclassification of Labrenzia polysiphoniae as Roseibium polysiphoniae comb. nov.</title>
        <authorList>
            <person name="Liu Y."/>
            <person name="Pei T."/>
            <person name="Du J."/>
            <person name="Chao M."/>
            <person name="Deng M.R."/>
            <person name="Zhu H."/>
        </authorList>
    </citation>
    <scope>NUCLEOTIDE SEQUENCE [LARGE SCALE GENOMIC DNA]</scope>
    <source>
        <strain evidence="2 3">4C16A</strain>
    </source>
</reference>
<evidence type="ECO:0000313" key="3">
    <source>
        <dbReference type="Proteomes" id="UP000632063"/>
    </source>
</evidence>
<keyword evidence="1" id="KW-0812">Transmembrane</keyword>
<reference evidence="3" key="1">
    <citation type="submission" date="2020-09" db="EMBL/GenBank/DDBJ databases">
        <title>The genome sequence of strain Labrenzia suaedae 4C16A.</title>
        <authorList>
            <person name="Liu Y."/>
        </authorList>
    </citation>
    <scope>NUCLEOTIDE SEQUENCE [LARGE SCALE GENOMIC DNA]</scope>
    <source>
        <strain evidence="3">4C16A</strain>
    </source>
</reference>
<keyword evidence="1" id="KW-0472">Membrane</keyword>
<feature type="transmembrane region" description="Helical" evidence="1">
    <location>
        <begin position="7"/>
        <end position="27"/>
    </location>
</feature>
<keyword evidence="3" id="KW-1185">Reference proteome</keyword>
<feature type="transmembrane region" description="Helical" evidence="1">
    <location>
        <begin position="47"/>
        <end position="66"/>
    </location>
</feature>
<accession>A0ABR9CKL6</accession>